<dbReference type="InterPro" id="IPR048466">
    <property type="entry name" value="DNA_pol3_delta-like_C"/>
</dbReference>
<keyword evidence="3 9" id="KW-0548">Nucleotidyltransferase</keyword>
<dbReference type="Pfam" id="PF21694">
    <property type="entry name" value="DNA_pol3_delta_C"/>
    <property type="match status" value="1"/>
</dbReference>
<evidence type="ECO:0000313" key="10">
    <source>
        <dbReference type="Proteomes" id="UP000677180"/>
    </source>
</evidence>
<dbReference type="GO" id="GO:0003887">
    <property type="term" value="F:DNA-directed DNA polymerase activity"/>
    <property type="evidence" value="ECO:0007669"/>
    <property type="project" value="UniProtKB-KW"/>
</dbReference>
<keyword evidence="4" id="KW-0235">DNA replication</keyword>
<dbReference type="EC" id="2.7.7.7" evidence="1"/>
<dbReference type="InterPro" id="IPR027417">
    <property type="entry name" value="P-loop_NTPase"/>
</dbReference>
<evidence type="ECO:0000313" key="9">
    <source>
        <dbReference type="EMBL" id="QUC12423.1"/>
    </source>
</evidence>
<reference evidence="9" key="1">
    <citation type="submission" date="2021-03" db="EMBL/GenBank/DDBJ databases">
        <title>Human Oral Microbial Genomes.</title>
        <authorList>
            <person name="Johnston C.D."/>
            <person name="Chen T."/>
            <person name="Dewhirst F.E."/>
        </authorList>
    </citation>
    <scope>NUCLEOTIDE SEQUENCE</scope>
    <source>
        <strain evidence="9">F0714</strain>
    </source>
</reference>
<evidence type="ECO:0000256" key="2">
    <source>
        <dbReference type="ARBA" id="ARBA00022679"/>
    </source>
</evidence>
<keyword evidence="2 9" id="KW-0808">Transferase</keyword>
<dbReference type="Proteomes" id="UP000677180">
    <property type="component" value="Chromosome"/>
</dbReference>
<dbReference type="SUPFAM" id="SSF48019">
    <property type="entry name" value="post-AAA+ oligomerization domain-like"/>
    <property type="match status" value="1"/>
</dbReference>
<dbReference type="PANTHER" id="PTHR34388:SF1">
    <property type="entry name" value="DNA POLYMERASE III SUBUNIT DELTA"/>
    <property type="match status" value="1"/>
</dbReference>
<organism evidence="9 10">
    <name type="scientific">Arachnia propionica</name>
    <dbReference type="NCBI Taxonomy" id="1750"/>
    <lineage>
        <taxon>Bacteria</taxon>
        <taxon>Bacillati</taxon>
        <taxon>Actinomycetota</taxon>
        <taxon>Actinomycetes</taxon>
        <taxon>Propionibacteriales</taxon>
        <taxon>Propionibacteriaceae</taxon>
        <taxon>Arachnia</taxon>
    </lineage>
</organism>
<evidence type="ECO:0000256" key="6">
    <source>
        <dbReference type="ARBA" id="ARBA00034754"/>
    </source>
</evidence>
<sequence>MADVGASWHAGRVNSFGRTLLVTGSESLLAARAIDGRRRAALAEEPDAEVNRVCGAELADSMLSEVTGGSLFSNHIVAIIDDVGSTPPDVVDTLVALAKNPGDELCLILSHEGGNKGRGLIDKLKKARIETIAVAAPKPWDLPKFCVEEARSRKVKLSQDAAGALVAAVGNDLRALTSAVAQLASDAGGEPVDETLVRKYFAGRAEVTSFAVSDAVLAGDASLALERLRWALGSGVAPVLITSAMAGAFRGMGKYLEARGSGADLARRIGVPPFKLKEYQRTSRNWQPAGVAAAIGIIARADADVKGAATNPDYALERMVLGVLRQKRT</sequence>
<name>A0AB37I6Z9_9ACTN</name>
<accession>A0AB37I6Z9</accession>
<dbReference type="EMBL" id="CP072385">
    <property type="protein sequence ID" value="QUC12423.1"/>
    <property type="molecule type" value="Genomic_DNA"/>
</dbReference>
<evidence type="ECO:0000256" key="5">
    <source>
        <dbReference type="ARBA" id="ARBA00022932"/>
    </source>
</evidence>
<keyword evidence="5" id="KW-0239">DNA-directed DNA polymerase</keyword>
<evidence type="ECO:0000256" key="1">
    <source>
        <dbReference type="ARBA" id="ARBA00012417"/>
    </source>
</evidence>
<evidence type="ECO:0000256" key="3">
    <source>
        <dbReference type="ARBA" id="ARBA00022695"/>
    </source>
</evidence>
<dbReference type="SUPFAM" id="SSF52540">
    <property type="entry name" value="P-loop containing nucleoside triphosphate hydrolases"/>
    <property type="match status" value="1"/>
</dbReference>
<feature type="domain" description="DNA polymerase III delta subunit-like C-terminal" evidence="8">
    <location>
        <begin position="209"/>
        <end position="321"/>
    </location>
</feature>
<comment type="catalytic activity">
    <reaction evidence="7">
        <text>DNA(n) + a 2'-deoxyribonucleoside 5'-triphosphate = DNA(n+1) + diphosphate</text>
        <dbReference type="Rhea" id="RHEA:22508"/>
        <dbReference type="Rhea" id="RHEA-COMP:17339"/>
        <dbReference type="Rhea" id="RHEA-COMP:17340"/>
        <dbReference type="ChEBI" id="CHEBI:33019"/>
        <dbReference type="ChEBI" id="CHEBI:61560"/>
        <dbReference type="ChEBI" id="CHEBI:173112"/>
        <dbReference type="EC" id="2.7.7.7"/>
    </reaction>
</comment>
<gene>
    <name evidence="9" type="primary">holA</name>
    <name evidence="9" type="ORF">J5A53_07100</name>
</gene>
<dbReference type="NCBIfam" id="TIGR01128">
    <property type="entry name" value="holA"/>
    <property type="match status" value="1"/>
</dbReference>
<dbReference type="PANTHER" id="PTHR34388">
    <property type="entry name" value="DNA POLYMERASE III SUBUNIT DELTA"/>
    <property type="match status" value="1"/>
</dbReference>
<dbReference type="InterPro" id="IPR005790">
    <property type="entry name" value="DNA_polIII_delta"/>
</dbReference>
<evidence type="ECO:0000256" key="4">
    <source>
        <dbReference type="ARBA" id="ARBA00022705"/>
    </source>
</evidence>
<dbReference type="AlphaFoldDB" id="A0AB37I6Z9"/>
<dbReference type="GO" id="GO:0003677">
    <property type="term" value="F:DNA binding"/>
    <property type="evidence" value="ECO:0007669"/>
    <property type="project" value="InterPro"/>
</dbReference>
<proteinExistence type="inferred from homology"/>
<evidence type="ECO:0000259" key="8">
    <source>
        <dbReference type="Pfam" id="PF21694"/>
    </source>
</evidence>
<protein>
    <recommendedName>
        <fullName evidence="1">DNA-directed DNA polymerase</fullName>
        <ecNumber evidence="1">2.7.7.7</ecNumber>
    </recommendedName>
</protein>
<dbReference type="InterPro" id="IPR008921">
    <property type="entry name" value="DNA_pol3_clamp-load_cplx_C"/>
</dbReference>
<dbReference type="Gene3D" id="1.20.272.10">
    <property type="match status" value="1"/>
</dbReference>
<dbReference type="GO" id="GO:0009360">
    <property type="term" value="C:DNA polymerase III complex"/>
    <property type="evidence" value="ECO:0007669"/>
    <property type="project" value="TreeGrafter"/>
</dbReference>
<dbReference type="GO" id="GO:0006261">
    <property type="term" value="P:DNA-templated DNA replication"/>
    <property type="evidence" value="ECO:0007669"/>
    <property type="project" value="TreeGrafter"/>
</dbReference>
<comment type="similarity">
    <text evidence="6">Belongs to the DNA polymerase HolA subunit family.</text>
</comment>
<dbReference type="Gene3D" id="3.40.50.300">
    <property type="entry name" value="P-loop containing nucleotide triphosphate hydrolases"/>
    <property type="match status" value="1"/>
</dbReference>
<evidence type="ECO:0000256" key="7">
    <source>
        <dbReference type="ARBA" id="ARBA00049244"/>
    </source>
</evidence>